<organism evidence="2 3">
    <name type="scientific">Eubacterium ramulus ATCC 29099</name>
    <dbReference type="NCBI Taxonomy" id="1256908"/>
    <lineage>
        <taxon>Bacteria</taxon>
        <taxon>Bacillati</taxon>
        <taxon>Bacillota</taxon>
        <taxon>Clostridia</taxon>
        <taxon>Eubacteriales</taxon>
        <taxon>Eubacteriaceae</taxon>
        <taxon>Eubacterium</taxon>
    </lineage>
</organism>
<accession>U2PF41</accession>
<name>U2PF41_EUBRA</name>
<dbReference type="EMBL" id="AWVJ01000167">
    <property type="protein sequence ID" value="ERK42751.1"/>
    <property type="molecule type" value="Genomic_DNA"/>
</dbReference>
<dbReference type="InterPro" id="IPR008756">
    <property type="entry name" value="Peptidase_M56"/>
</dbReference>
<reference evidence="2 3" key="1">
    <citation type="submission" date="2013-06" db="EMBL/GenBank/DDBJ databases">
        <authorList>
            <person name="Weinstock G."/>
            <person name="Sodergren E."/>
            <person name="Lobos E.A."/>
            <person name="Fulton L."/>
            <person name="Fulton R."/>
            <person name="Courtney L."/>
            <person name="Fronick C."/>
            <person name="O'Laughlin M."/>
            <person name="Godfrey J."/>
            <person name="Wilson R.M."/>
            <person name="Miner T."/>
            <person name="Farmer C."/>
            <person name="Delehaunty K."/>
            <person name="Cordes M."/>
            <person name="Minx P."/>
            <person name="Tomlinson C."/>
            <person name="Chen J."/>
            <person name="Wollam A."/>
            <person name="Pepin K.H."/>
            <person name="Bhonagiri V."/>
            <person name="Zhang X."/>
            <person name="Warren W."/>
            <person name="Mitreva M."/>
            <person name="Mardis E.R."/>
            <person name="Wilson R.K."/>
        </authorList>
    </citation>
    <scope>NUCLEOTIDE SEQUENCE [LARGE SCALE GENOMIC DNA]</scope>
    <source>
        <strain evidence="2 3">ATCC 29099</strain>
    </source>
</reference>
<comment type="caution">
    <text evidence="2">The sequence shown here is derived from an EMBL/GenBank/DDBJ whole genome shotgun (WGS) entry which is preliminary data.</text>
</comment>
<dbReference type="PATRIC" id="fig|1256908.3.peg.2494"/>
<dbReference type="Proteomes" id="UP000016608">
    <property type="component" value="Unassembled WGS sequence"/>
</dbReference>
<dbReference type="Pfam" id="PF05569">
    <property type="entry name" value="Peptidase_M56"/>
    <property type="match status" value="1"/>
</dbReference>
<dbReference type="eggNOG" id="COG4219">
    <property type="taxonomic scope" value="Bacteria"/>
</dbReference>
<gene>
    <name evidence="2" type="ORF">HMPREF0373_02711</name>
</gene>
<dbReference type="HOGENOM" id="CLU_044976_0_0_9"/>
<dbReference type="AlphaFoldDB" id="U2PF41"/>
<dbReference type="PANTHER" id="PTHR34978">
    <property type="entry name" value="POSSIBLE SENSOR-TRANSDUCER PROTEIN BLAR"/>
    <property type="match status" value="1"/>
</dbReference>
<keyword evidence="3" id="KW-1185">Reference proteome</keyword>
<dbReference type="InterPro" id="IPR052173">
    <property type="entry name" value="Beta-lactam_resp_regulator"/>
</dbReference>
<protein>
    <submittedName>
        <fullName evidence="2">Peptidase, M56 family</fullName>
    </submittedName>
</protein>
<evidence type="ECO:0000313" key="2">
    <source>
        <dbReference type="EMBL" id="ERK42751.1"/>
    </source>
</evidence>
<proteinExistence type="predicted"/>
<evidence type="ECO:0000259" key="1">
    <source>
        <dbReference type="Pfam" id="PF05569"/>
    </source>
</evidence>
<feature type="domain" description="Peptidase M56" evidence="1">
    <location>
        <begin position="1"/>
        <end position="122"/>
    </location>
</feature>
<evidence type="ECO:0000313" key="3">
    <source>
        <dbReference type="Proteomes" id="UP000016608"/>
    </source>
</evidence>
<dbReference type="PANTHER" id="PTHR34978:SF3">
    <property type="entry name" value="SLR0241 PROTEIN"/>
    <property type="match status" value="1"/>
</dbReference>
<sequence>MGVFHHVIVFKALNYPMKDIELVLMHEGTHIVRRDNLGKKLALLIVLVNWFNPILRLYLDDLDAWGDISCDIHVCSHFLGGHARKYFDLLLRFSQEENRSEQLPAFVSQLNSEQSLGKRVEYMIRWQKAGKKTGVSVILALALVIGSSVTAFASSTQVVEQQNDMYRETRVQEADISDADDLEEYVIPADQVDEEKWNNAIVYDDELLDPLSVQKNFDWKIPGNNFVRSGAFIKKAGSTIVVSCYVYDDRYHHVGIRRPDGSMLYVNGMHQVTKTFNCETTGTYYVYVENMRSKEIRAAGYFIK</sequence>